<keyword evidence="1" id="KW-0812">Transmembrane</keyword>
<accession>A0A812BBX4</accession>
<feature type="transmembrane region" description="Helical" evidence="1">
    <location>
        <begin position="316"/>
        <end position="332"/>
    </location>
</feature>
<evidence type="ECO:0000256" key="1">
    <source>
        <dbReference type="SAM" id="Phobius"/>
    </source>
</evidence>
<feature type="transmembrane region" description="Helical" evidence="1">
    <location>
        <begin position="6"/>
        <end position="29"/>
    </location>
</feature>
<proteinExistence type="predicted"/>
<feature type="transmembrane region" description="Helical" evidence="1">
    <location>
        <begin position="110"/>
        <end position="130"/>
    </location>
</feature>
<protein>
    <submittedName>
        <fullName evidence="2">Uncharacterized protein</fullName>
    </submittedName>
</protein>
<sequence length="333" mass="38951">MFNFHFFLSSLILHYFSFRCFFLPSISFLSLSLSPFSHLSLPLFFLSLIFISIFPPVAYSPLSGDSVMFSFLPLISLSFLPLFSSHFYHSTSLLFPLFFIFLFSSLTPSFFAVFPTLSVILFLSLFLFFFQSDFHLTLFFLFPFPFLHISHLYKFPSFSSCLISFFDVFSLSNSVSAIFHYLPYIHILSLCLPLLHSLSFHPSFPLFFISLIFIYFPSSLLSSNASSFLSNCVSPFFLPLPFPLSLSLFPCLFHFTFFFLISFIFYMSLFSYPAAFFCFLSFRFFFLYSISFSSHFFPTPLLSFLFFFIFPSPPHYIPLLFLFLFLCTFSHYL</sequence>
<dbReference type="AlphaFoldDB" id="A0A812BBX4"/>
<evidence type="ECO:0000313" key="2">
    <source>
        <dbReference type="EMBL" id="CAE1174889.1"/>
    </source>
</evidence>
<gene>
    <name evidence="2" type="ORF">SPHA_13304</name>
</gene>
<feature type="transmembrane region" description="Helical" evidence="1">
    <location>
        <begin position="41"/>
        <end position="59"/>
    </location>
</feature>
<keyword evidence="1" id="KW-0472">Membrane</keyword>
<feature type="transmembrane region" description="Helical" evidence="1">
    <location>
        <begin position="136"/>
        <end position="153"/>
    </location>
</feature>
<dbReference type="Proteomes" id="UP000597762">
    <property type="component" value="Unassembled WGS sequence"/>
</dbReference>
<organism evidence="2 3">
    <name type="scientific">Acanthosepion pharaonis</name>
    <name type="common">Pharaoh cuttlefish</name>
    <name type="synonym">Sepia pharaonis</name>
    <dbReference type="NCBI Taxonomy" id="158019"/>
    <lineage>
        <taxon>Eukaryota</taxon>
        <taxon>Metazoa</taxon>
        <taxon>Spiralia</taxon>
        <taxon>Lophotrochozoa</taxon>
        <taxon>Mollusca</taxon>
        <taxon>Cephalopoda</taxon>
        <taxon>Coleoidea</taxon>
        <taxon>Decapodiformes</taxon>
        <taxon>Sepiida</taxon>
        <taxon>Sepiina</taxon>
        <taxon>Sepiidae</taxon>
        <taxon>Acanthosepion</taxon>
    </lineage>
</organism>
<evidence type="ECO:0000313" key="3">
    <source>
        <dbReference type="Proteomes" id="UP000597762"/>
    </source>
</evidence>
<keyword evidence="3" id="KW-1185">Reference proteome</keyword>
<reference evidence="2" key="1">
    <citation type="submission" date="2021-01" db="EMBL/GenBank/DDBJ databases">
        <authorList>
            <person name="Li R."/>
            <person name="Bekaert M."/>
        </authorList>
    </citation>
    <scope>NUCLEOTIDE SEQUENCE</scope>
    <source>
        <strain evidence="2">Farmed</strain>
    </source>
</reference>
<feature type="transmembrane region" description="Helical" evidence="1">
    <location>
        <begin position="79"/>
        <end position="103"/>
    </location>
</feature>
<comment type="caution">
    <text evidence="2">The sequence shown here is derived from an EMBL/GenBank/DDBJ whole genome shotgun (WGS) entry which is preliminary data.</text>
</comment>
<keyword evidence="1" id="KW-1133">Transmembrane helix</keyword>
<feature type="transmembrane region" description="Helical" evidence="1">
    <location>
        <begin position="252"/>
        <end position="272"/>
    </location>
</feature>
<dbReference type="EMBL" id="CAHIKZ030000446">
    <property type="protein sequence ID" value="CAE1174889.1"/>
    <property type="molecule type" value="Genomic_DNA"/>
</dbReference>
<name>A0A812BBX4_ACAPH</name>